<dbReference type="Pfam" id="PF03514">
    <property type="entry name" value="GRAS"/>
    <property type="match status" value="1"/>
</dbReference>
<comment type="caution">
    <text evidence="3">Lacks conserved residue(s) required for the propagation of feature annotation.</text>
</comment>
<dbReference type="PROSITE" id="PS50985">
    <property type="entry name" value="GRAS"/>
    <property type="match status" value="1"/>
</dbReference>
<keyword evidence="1" id="KW-0805">Transcription regulation</keyword>
<protein>
    <submittedName>
        <fullName evidence="5">Uncharacterized protein</fullName>
    </submittedName>
</protein>
<keyword evidence="6" id="KW-1185">Reference proteome</keyword>
<evidence type="ECO:0000256" key="3">
    <source>
        <dbReference type="PROSITE-ProRule" id="PRU01191"/>
    </source>
</evidence>
<gene>
    <name evidence="5" type="ORF">ZIOFF_015360</name>
</gene>
<accession>A0A8J5LTB4</accession>
<dbReference type="EMBL" id="JACMSC010000004">
    <property type="protein sequence ID" value="KAG6525404.1"/>
    <property type="molecule type" value="Genomic_DNA"/>
</dbReference>
<name>A0A8J5LTB4_ZINOF</name>
<comment type="caution">
    <text evidence="5">The sequence shown here is derived from an EMBL/GenBank/DDBJ whole genome shotgun (WGS) entry which is preliminary data.</text>
</comment>
<comment type="similarity">
    <text evidence="3">Belongs to the GRAS family.</text>
</comment>
<evidence type="ECO:0000313" key="6">
    <source>
        <dbReference type="Proteomes" id="UP000734854"/>
    </source>
</evidence>
<feature type="compositionally biased region" description="Low complexity" evidence="4">
    <location>
        <begin position="23"/>
        <end position="33"/>
    </location>
</feature>
<reference evidence="5 6" key="1">
    <citation type="submission" date="2020-08" db="EMBL/GenBank/DDBJ databases">
        <title>Plant Genome Project.</title>
        <authorList>
            <person name="Zhang R.-G."/>
        </authorList>
    </citation>
    <scope>NUCLEOTIDE SEQUENCE [LARGE SCALE GENOMIC DNA]</scope>
    <source>
        <tissue evidence="5">Rhizome</tissue>
    </source>
</reference>
<evidence type="ECO:0000256" key="2">
    <source>
        <dbReference type="ARBA" id="ARBA00023163"/>
    </source>
</evidence>
<dbReference type="InterPro" id="IPR005202">
    <property type="entry name" value="TF_GRAS"/>
</dbReference>
<evidence type="ECO:0000256" key="1">
    <source>
        <dbReference type="ARBA" id="ARBA00023015"/>
    </source>
</evidence>
<organism evidence="5 6">
    <name type="scientific">Zingiber officinale</name>
    <name type="common">Ginger</name>
    <name type="synonym">Amomum zingiber</name>
    <dbReference type="NCBI Taxonomy" id="94328"/>
    <lineage>
        <taxon>Eukaryota</taxon>
        <taxon>Viridiplantae</taxon>
        <taxon>Streptophyta</taxon>
        <taxon>Embryophyta</taxon>
        <taxon>Tracheophyta</taxon>
        <taxon>Spermatophyta</taxon>
        <taxon>Magnoliopsida</taxon>
        <taxon>Liliopsida</taxon>
        <taxon>Zingiberales</taxon>
        <taxon>Zingiberaceae</taxon>
        <taxon>Zingiber</taxon>
    </lineage>
</organism>
<feature type="region of interest" description="Disordered" evidence="4">
    <location>
        <begin position="1"/>
        <end position="46"/>
    </location>
</feature>
<proteinExistence type="inferred from homology"/>
<evidence type="ECO:0000313" key="5">
    <source>
        <dbReference type="EMBL" id="KAG6525404.1"/>
    </source>
</evidence>
<dbReference type="AlphaFoldDB" id="A0A8J5LTB4"/>
<dbReference type="Proteomes" id="UP000734854">
    <property type="component" value="Unassembled WGS sequence"/>
</dbReference>
<evidence type="ECO:0000256" key="4">
    <source>
        <dbReference type="SAM" id="MobiDB-lite"/>
    </source>
</evidence>
<sequence length="112" mass="11860">MSSYRPSFVEPQPPATTATTHRSPSPNGSSPSPQLVSFHSSSRRLPRGPLSAVAANSALLQALDGEPALHIVDVSNAFCTQWPTLLEALASLADVDASRVRLTIVRLMGVLL</sequence>
<keyword evidence="2" id="KW-0804">Transcription</keyword>
<feature type="short sequence motif" description="VHIID" evidence="3">
    <location>
        <begin position="69"/>
        <end position="73"/>
    </location>
</feature>